<gene>
    <name evidence="2" type="ORF">UU23_C0001G0089</name>
</gene>
<dbReference type="Pfam" id="PF18910">
    <property type="entry name" value="DUF5665"/>
    <property type="match status" value="1"/>
</dbReference>
<organism evidence="2 3">
    <name type="scientific">Candidatus Curtissbacteria bacterium GW2011_GWA1_40_9</name>
    <dbReference type="NCBI Taxonomy" id="1618408"/>
    <lineage>
        <taxon>Bacteria</taxon>
        <taxon>Candidatus Curtissiibacteriota</taxon>
    </lineage>
</organism>
<feature type="transmembrane region" description="Helical" evidence="1">
    <location>
        <begin position="32"/>
        <end position="53"/>
    </location>
</feature>
<evidence type="ECO:0000313" key="3">
    <source>
        <dbReference type="Proteomes" id="UP000034292"/>
    </source>
</evidence>
<evidence type="ECO:0000256" key="1">
    <source>
        <dbReference type="SAM" id="Phobius"/>
    </source>
</evidence>
<proteinExistence type="predicted"/>
<name>A0A0G0W207_9BACT</name>
<dbReference type="EMBL" id="LBZV01000001">
    <property type="protein sequence ID" value="KKR78325.1"/>
    <property type="molecule type" value="Genomic_DNA"/>
</dbReference>
<keyword evidence="1" id="KW-0812">Transmembrane</keyword>
<dbReference type="InterPro" id="IPR043723">
    <property type="entry name" value="DUF5665"/>
</dbReference>
<comment type="caution">
    <text evidence="2">The sequence shown here is derived from an EMBL/GenBank/DDBJ whole genome shotgun (WGS) entry which is preliminary data.</text>
</comment>
<reference evidence="2 3" key="1">
    <citation type="journal article" date="2015" name="Nature">
        <title>rRNA introns, odd ribosomes, and small enigmatic genomes across a large radiation of phyla.</title>
        <authorList>
            <person name="Brown C.T."/>
            <person name="Hug L.A."/>
            <person name="Thomas B.C."/>
            <person name="Sharon I."/>
            <person name="Castelle C.J."/>
            <person name="Singh A."/>
            <person name="Wilkins M.J."/>
            <person name="Williams K.H."/>
            <person name="Banfield J.F."/>
        </authorList>
    </citation>
    <scope>NUCLEOTIDE SEQUENCE [LARGE SCALE GENOMIC DNA]</scope>
</reference>
<dbReference type="AlphaFoldDB" id="A0A0G0W207"/>
<evidence type="ECO:0000313" key="2">
    <source>
        <dbReference type="EMBL" id="KKR78325.1"/>
    </source>
</evidence>
<keyword evidence="1" id="KW-0472">Membrane</keyword>
<protein>
    <submittedName>
        <fullName evidence="2">Uncharacterized protein</fullName>
    </submittedName>
</protein>
<accession>A0A0G0W207</accession>
<dbReference type="Proteomes" id="UP000034292">
    <property type="component" value="Unassembled WGS sequence"/>
</dbReference>
<dbReference type="STRING" id="1618408.UU23_C0001G0089"/>
<keyword evidence="1" id="KW-1133">Transmembrane helix</keyword>
<sequence length="80" mass="8864">MPQEQVRVVEKHYIEVNASARKKFFMGLMQGLGWGIGVTLGTAAFIVLIGYLASRINWVPIIGQYVQTVVNSTQQAPSKK</sequence>